<name>A0A1L7TYG8_FUSMA</name>
<evidence type="ECO:0000313" key="2">
    <source>
        <dbReference type="EMBL" id="CVL03650.1"/>
    </source>
</evidence>
<organism evidence="2 3">
    <name type="scientific">Fusarium mangiferae</name>
    <name type="common">Mango malformation disease fungus</name>
    <dbReference type="NCBI Taxonomy" id="192010"/>
    <lineage>
        <taxon>Eukaryota</taxon>
        <taxon>Fungi</taxon>
        <taxon>Dikarya</taxon>
        <taxon>Ascomycota</taxon>
        <taxon>Pezizomycotina</taxon>
        <taxon>Sordariomycetes</taxon>
        <taxon>Hypocreomycetidae</taxon>
        <taxon>Hypocreales</taxon>
        <taxon>Nectriaceae</taxon>
        <taxon>Fusarium</taxon>
        <taxon>Fusarium fujikuroi species complex</taxon>
    </lineage>
</organism>
<dbReference type="AlphaFoldDB" id="A0A1L7TYG8"/>
<comment type="caution">
    <text evidence="2">The sequence shown here is derived from an EMBL/GenBank/DDBJ whole genome shotgun (WGS) entry which is preliminary data.</text>
</comment>
<dbReference type="Proteomes" id="UP000184255">
    <property type="component" value="Unassembled WGS sequence"/>
</dbReference>
<feature type="compositionally biased region" description="Basic and acidic residues" evidence="1">
    <location>
        <begin position="10"/>
        <end position="20"/>
    </location>
</feature>
<proteinExistence type="predicted"/>
<gene>
    <name evidence="2" type="ORF">FMAN_15074</name>
</gene>
<sequence length="207" mass="23903">MPFDQVQQWMKKDGDKESTQDRPSSSVYKADPPVYTAEPPAHMEGPPAFMARRRTATFFTPDGRRNFVVEHLRLDPLTAAMYEQAIHDGSHMVGRQGYGELRETAQHELDYWVAKERGEDPNRIKRDGGILVMVPQGYLTYLEELTKARRRGEIEREIVVLQEKAQQKFYRGLNGIMRSAYKHEIGRLEKELVEIQAIGGRRGLNSW</sequence>
<feature type="region of interest" description="Disordered" evidence="1">
    <location>
        <begin position="1"/>
        <end position="47"/>
    </location>
</feature>
<accession>A0A1L7TYG8</accession>
<evidence type="ECO:0000313" key="3">
    <source>
        <dbReference type="Proteomes" id="UP000184255"/>
    </source>
</evidence>
<dbReference type="GeneID" id="65094317"/>
<protein>
    <submittedName>
        <fullName evidence="2">Uncharacterized protein</fullName>
    </submittedName>
</protein>
<dbReference type="VEuPathDB" id="FungiDB:FMAN_15074"/>
<reference evidence="3" key="1">
    <citation type="journal article" date="2016" name="Genome Biol. Evol.">
        <title>Comparative 'omics' of the Fusarium fujikuroi species complex highlights differences in genetic potential and metabolite synthesis.</title>
        <authorList>
            <person name="Niehaus E.-M."/>
            <person name="Muensterkoetter M."/>
            <person name="Proctor R.H."/>
            <person name="Brown D.W."/>
            <person name="Sharon A."/>
            <person name="Idan Y."/>
            <person name="Oren-Young L."/>
            <person name="Sieber C.M."/>
            <person name="Novak O."/>
            <person name="Pencik A."/>
            <person name="Tarkowska D."/>
            <person name="Hromadova K."/>
            <person name="Freeman S."/>
            <person name="Maymon M."/>
            <person name="Elazar M."/>
            <person name="Youssef S.A."/>
            <person name="El-Shabrawy E.S.M."/>
            <person name="Shalaby A.B.A."/>
            <person name="Houterman P."/>
            <person name="Brock N.L."/>
            <person name="Burkhardt I."/>
            <person name="Tsavkelova E.A."/>
            <person name="Dickschat J.S."/>
            <person name="Galuszka P."/>
            <person name="Gueldener U."/>
            <person name="Tudzynski B."/>
        </authorList>
    </citation>
    <scope>NUCLEOTIDE SEQUENCE [LARGE SCALE GENOMIC DNA]</scope>
    <source>
        <strain evidence="3">MRC7560</strain>
    </source>
</reference>
<dbReference type="EMBL" id="FCQH01000014">
    <property type="protein sequence ID" value="CVL03650.1"/>
    <property type="molecule type" value="Genomic_DNA"/>
</dbReference>
<evidence type="ECO:0000256" key="1">
    <source>
        <dbReference type="SAM" id="MobiDB-lite"/>
    </source>
</evidence>
<keyword evidence="3" id="KW-1185">Reference proteome</keyword>
<dbReference type="RefSeq" id="XP_041688257.1">
    <property type="nucleotide sequence ID" value="XM_041822592.1"/>
</dbReference>